<name>A0A9P6JVT3_9AGAR</name>
<dbReference type="InterPro" id="IPR032675">
    <property type="entry name" value="LRR_dom_sf"/>
</dbReference>
<dbReference type="Gene3D" id="3.80.10.10">
    <property type="entry name" value="Ribonuclease Inhibitor"/>
    <property type="match status" value="1"/>
</dbReference>
<reference evidence="1" key="1">
    <citation type="submission" date="2020-11" db="EMBL/GenBank/DDBJ databases">
        <authorList>
            <consortium name="DOE Joint Genome Institute"/>
            <person name="Ahrendt S."/>
            <person name="Riley R."/>
            <person name="Andreopoulos W."/>
            <person name="Labutti K."/>
            <person name="Pangilinan J."/>
            <person name="Ruiz-Duenas F.J."/>
            <person name="Barrasa J.M."/>
            <person name="Sanchez-Garcia M."/>
            <person name="Camarero S."/>
            <person name="Miyauchi S."/>
            <person name="Serrano A."/>
            <person name="Linde D."/>
            <person name="Babiker R."/>
            <person name="Drula E."/>
            <person name="Ayuso-Fernandez I."/>
            <person name="Pacheco R."/>
            <person name="Padilla G."/>
            <person name="Ferreira P."/>
            <person name="Barriuso J."/>
            <person name="Kellner H."/>
            <person name="Castanera R."/>
            <person name="Alfaro M."/>
            <person name="Ramirez L."/>
            <person name="Pisabarro A.G."/>
            <person name="Kuo A."/>
            <person name="Tritt A."/>
            <person name="Lipzen A."/>
            <person name="He G."/>
            <person name="Yan M."/>
            <person name="Ng V."/>
            <person name="Cullen D."/>
            <person name="Martin F."/>
            <person name="Rosso M.-N."/>
            <person name="Henrissat B."/>
            <person name="Hibbett D."/>
            <person name="Martinez A.T."/>
            <person name="Grigoriev I.V."/>
        </authorList>
    </citation>
    <scope>NUCLEOTIDE SEQUENCE</scope>
    <source>
        <strain evidence="1">CBS 506.95</strain>
    </source>
</reference>
<keyword evidence="2" id="KW-1185">Reference proteome</keyword>
<dbReference type="EMBL" id="MU157827">
    <property type="protein sequence ID" value="KAF9533765.1"/>
    <property type="molecule type" value="Genomic_DNA"/>
</dbReference>
<sequence>MTDASPFAAHFETNSVPLDHEIPGIKDYIATCKDKSAAIDAEIARLHSALDELNFKSNELRETINLHQGLISPLRRNLDILQEIFLHCLPTEHDSVISAREAPVVLSHVCRSWRQMALSTPRLWSSIYISVPNVFLSQNPSEMDHLSYEWTQERWVTILEAIDIWLSRSGTCPLSVTVFDPSEVAYYQDNRWISPILEKVMANSTRLQRLVVHGAEDLLSVLGDLNPSNLPLLEDLVVEISVPPWQTDAETIWERFGILSAPNIRRLCLRRFRRDPSMIPIVWAGLTHLSLESSHQYNANLDNSLEILRQCPRLFSLQIRIEMRKINIPQPPHPVFLPHLLLLSVIINDEDDIPLFFETLHAPSLRELIFLGSTLLVGINSLLKFLSQIQALRRFTFHPGCFDLQPLGKVLEACPHIVSLRSSLQFTDNAFWSTTRLPDSVWEGTMTEQDCQFGSALLKRLTPSDITDDDYLCPRLTSLEVKRGTFSPREFVNFVLARDRKAHNTGGQLPRFRKSRIEFKNHWDSSPLNQLPEDFTEVSFSFLSKGFNKKYGVRNGLDYQMKLYPRFSRTPAPKTPGYDHRLFYIDDETGENCL</sequence>
<accession>A0A9P6JVT3</accession>
<proteinExistence type="predicted"/>
<dbReference type="PANTHER" id="PTHR38926">
    <property type="entry name" value="F-BOX DOMAIN CONTAINING PROTEIN, EXPRESSED"/>
    <property type="match status" value="1"/>
</dbReference>
<gene>
    <name evidence="1" type="ORF">CPB83DRAFT_844489</name>
</gene>
<dbReference type="SUPFAM" id="SSF81383">
    <property type="entry name" value="F-box domain"/>
    <property type="match status" value="1"/>
</dbReference>
<protein>
    <recommendedName>
        <fullName evidence="3">F-box domain-containing protein</fullName>
    </recommendedName>
</protein>
<evidence type="ECO:0000313" key="1">
    <source>
        <dbReference type="EMBL" id="KAF9533765.1"/>
    </source>
</evidence>
<evidence type="ECO:0008006" key="3">
    <source>
        <dbReference type="Google" id="ProtNLM"/>
    </source>
</evidence>
<dbReference type="OrthoDB" id="3365698at2759"/>
<dbReference type="InterPro" id="IPR036047">
    <property type="entry name" value="F-box-like_dom_sf"/>
</dbReference>
<organism evidence="1 2">
    <name type="scientific">Crepidotus variabilis</name>
    <dbReference type="NCBI Taxonomy" id="179855"/>
    <lineage>
        <taxon>Eukaryota</taxon>
        <taxon>Fungi</taxon>
        <taxon>Dikarya</taxon>
        <taxon>Basidiomycota</taxon>
        <taxon>Agaricomycotina</taxon>
        <taxon>Agaricomycetes</taxon>
        <taxon>Agaricomycetidae</taxon>
        <taxon>Agaricales</taxon>
        <taxon>Agaricineae</taxon>
        <taxon>Crepidotaceae</taxon>
        <taxon>Crepidotus</taxon>
    </lineage>
</organism>
<dbReference type="AlphaFoldDB" id="A0A9P6JVT3"/>
<dbReference type="Proteomes" id="UP000807306">
    <property type="component" value="Unassembled WGS sequence"/>
</dbReference>
<evidence type="ECO:0000313" key="2">
    <source>
        <dbReference type="Proteomes" id="UP000807306"/>
    </source>
</evidence>
<comment type="caution">
    <text evidence="1">The sequence shown here is derived from an EMBL/GenBank/DDBJ whole genome shotgun (WGS) entry which is preliminary data.</text>
</comment>
<dbReference type="PANTHER" id="PTHR38926:SF5">
    <property type="entry name" value="F-BOX AND LEUCINE-RICH REPEAT PROTEIN 6"/>
    <property type="match status" value="1"/>
</dbReference>